<gene>
    <name evidence="5" type="ORF">RM533_05975</name>
</gene>
<dbReference type="Gene3D" id="1.10.150.240">
    <property type="entry name" value="Putative phosphatase, domain 2"/>
    <property type="match status" value="1"/>
</dbReference>
<dbReference type="InterPro" id="IPR041492">
    <property type="entry name" value="HAD_2"/>
</dbReference>
<dbReference type="InterPro" id="IPR023214">
    <property type="entry name" value="HAD_sf"/>
</dbReference>
<dbReference type="InterPro" id="IPR036412">
    <property type="entry name" value="HAD-like_sf"/>
</dbReference>
<dbReference type="CDD" id="cd01427">
    <property type="entry name" value="HAD_like"/>
    <property type="match status" value="1"/>
</dbReference>
<proteinExistence type="inferred from homology"/>
<reference evidence="5 6" key="1">
    <citation type="submission" date="2023-09" db="EMBL/GenBank/DDBJ databases">
        <authorList>
            <person name="Rey-Velasco X."/>
        </authorList>
    </citation>
    <scope>NUCLEOTIDE SEQUENCE [LARGE SCALE GENOMIC DNA]</scope>
    <source>
        <strain evidence="5 6">F390</strain>
    </source>
</reference>
<dbReference type="Pfam" id="PF13419">
    <property type="entry name" value="HAD_2"/>
    <property type="match status" value="1"/>
</dbReference>
<comment type="caution">
    <text evidence="5">The sequence shown here is derived from an EMBL/GenBank/DDBJ whole genome shotgun (WGS) entry which is preliminary data.</text>
</comment>
<dbReference type="InterPro" id="IPR050155">
    <property type="entry name" value="HAD-like_hydrolase_sf"/>
</dbReference>
<comment type="catalytic activity">
    <reaction evidence="1">
        <text>2-phosphoglycolate + H2O = glycolate + phosphate</text>
        <dbReference type="Rhea" id="RHEA:14369"/>
        <dbReference type="ChEBI" id="CHEBI:15377"/>
        <dbReference type="ChEBI" id="CHEBI:29805"/>
        <dbReference type="ChEBI" id="CHEBI:43474"/>
        <dbReference type="ChEBI" id="CHEBI:58033"/>
        <dbReference type="EC" id="3.1.3.18"/>
    </reaction>
</comment>
<evidence type="ECO:0000256" key="1">
    <source>
        <dbReference type="ARBA" id="ARBA00000830"/>
    </source>
</evidence>
<dbReference type="RefSeq" id="WP_311340298.1">
    <property type="nucleotide sequence ID" value="NZ_JAVRHS010000003.1"/>
</dbReference>
<keyword evidence="6" id="KW-1185">Reference proteome</keyword>
<evidence type="ECO:0000313" key="5">
    <source>
        <dbReference type="EMBL" id="MDT0575728.1"/>
    </source>
</evidence>
<organism evidence="5 6">
    <name type="scientific">Croceicoccus esteveae</name>
    <dbReference type="NCBI Taxonomy" id="3075597"/>
    <lineage>
        <taxon>Bacteria</taxon>
        <taxon>Pseudomonadati</taxon>
        <taxon>Pseudomonadota</taxon>
        <taxon>Alphaproteobacteria</taxon>
        <taxon>Sphingomonadales</taxon>
        <taxon>Erythrobacteraceae</taxon>
        <taxon>Croceicoccus</taxon>
    </lineage>
</organism>
<evidence type="ECO:0000256" key="4">
    <source>
        <dbReference type="ARBA" id="ARBA00013078"/>
    </source>
</evidence>
<dbReference type="PANTHER" id="PTHR43434:SF1">
    <property type="entry name" value="PHOSPHOGLYCOLATE PHOSPHATASE"/>
    <property type="match status" value="1"/>
</dbReference>
<dbReference type="PANTHER" id="PTHR43434">
    <property type="entry name" value="PHOSPHOGLYCOLATE PHOSPHATASE"/>
    <property type="match status" value="1"/>
</dbReference>
<dbReference type="SUPFAM" id="SSF56784">
    <property type="entry name" value="HAD-like"/>
    <property type="match status" value="1"/>
</dbReference>
<dbReference type="Gene3D" id="3.40.50.1000">
    <property type="entry name" value="HAD superfamily/HAD-like"/>
    <property type="match status" value="1"/>
</dbReference>
<dbReference type="EMBL" id="JAVRHS010000003">
    <property type="protein sequence ID" value="MDT0575728.1"/>
    <property type="molecule type" value="Genomic_DNA"/>
</dbReference>
<name>A0ABU2ZGL3_9SPHN</name>
<comment type="similarity">
    <text evidence="3">Belongs to the HAD-like hydrolase superfamily. CbbY/CbbZ/Gph/YieH family.</text>
</comment>
<sequence length="220" mass="24795">MAHERILMRYGTLVFDCDGVIMDSNRVKSEAFHRIAQPWGERAASVLLEYHRAHGGISRHVKLRHFLEHIAQAPSDDEHLDILLQRYAKAVRNGLLTCAIAPGLGALRARTADARWMVVSGGLETELRSVFAERNIAHLFDGGIFGSPADKDMILTRERAHGNLTMPAVFLGDSRYDHDAARRAGLDFVFVSGWTEMEDWRAFVADYRLRAIDNIAQLEQ</sequence>
<protein>
    <recommendedName>
        <fullName evidence="4">phosphoglycolate phosphatase</fullName>
        <ecNumber evidence="4">3.1.3.18</ecNumber>
    </recommendedName>
</protein>
<evidence type="ECO:0000256" key="3">
    <source>
        <dbReference type="ARBA" id="ARBA00006171"/>
    </source>
</evidence>
<dbReference type="InterPro" id="IPR023198">
    <property type="entry name" value="PGP-like_dom2"/>
</dbReference>
<evidence type="ECO:0000313" key="6">
    <source>
        <dbReference type="Proteomes" id="UP001259803"/>
    </source>
</evidence>
<evidence type="ECO:0000256" key="2">
    <source>
        <dbReference type="ARBA" id="ARBA00004818"/>
    </source>
</evidence>
<accession>A0ABU2ZGL3</accession>
<comment type="pathway">
    <text evidence="2">Organic acid metabolism; glycolate biosynthesis; glycolate from 2-phosphoglycolate: step 1/1.</text>
</comment>
<dbReference type="Proteomes" id="UP001259803">
    <property type="component" value="Unassembled WGS sequence"/>
</dbReference>
<dbReference type="EC" id="3.1.3.18" evidence="4"/>